<dbReference type="EMBL" id="JAOBTW010000006">
    <property type="protein sequence ID" value="MDZ7281692.1"/>
    <property type="molecule type" value="Genomic_DNA"/>
</dbReference>
<protein>
    <submittedName>
        <fullName evidence="1">SH3 domain-containing protein</fullName>
    </submittedName>
</protein>
<evidence type="ECO:0000313" key="1">
    <source>
        <dbReference type="EMBL" id="MDZ7281692.1"/>
    </source>
</evidence>
<dbReference type="Proteomes" id="UP001292182">
    <property type="component" value="Unassembled WGS sequence"/>
</dbReference>
<reference evidence="2" key="1">
    <citation type="submission" date="2023-07" db="EMBL/GenBank/DDBJ databases">
        <title>Whole genome sequence analysis of rice epiphytic Sphingomonas sanguinis OsEp_Plm_15B2.</title>
        <authorList>
            <person name="Sahu K.P."/>
            <person name="Asharani P."/>
            <person name="Reddy B."/>
            <person name="Kumar A."/>
        </authorList>
    </citation>
    <scope>NUCLEOTIDE SEQUENCE [LARGE SCALE GENOMIC DNA]</scope>
    <source>
        <strain evidence="2">OsEp_Plm_15B2</strain>
    </source>
</reference>
<sequence>MQGRTVDLDPRTHAVRPDLADVRLAEYVFAPHYAAPLPYRTNAPVTLREGRALNSAVLAELRSGETFEVLELAGGNAWGIAAHLGLVGYCDAGLLERVQ</sequence>
<accession>A0ABU5LP36</accession>
<gene>
    <name evidence="1" type="ORF">N4G62_06580</name>
</gene>
<name>A0ABU5LP36_9SPHN</name>
<evidence type="ECO:0000313" key="2">
    <source>
        <dbReference type="Proteomes" id="UP001292182"/>
    </source>
</evidence>
<organism evidence="1 2">
    <name type="scientific">Sphingomonas sanguinis</name>
    <dbReference type="NCBI Taxonomy" id="33051"/>
    <lineage>
        <taxon>Bacteria</taxon>
        <taxon>Pseudomonadati</taxon>
        <taxon>Pseudomonadota</taxon>
        <taxon>Alphaproteobacteria</taxon>
        <taxon>Sphingomonadales</taxon>
        <taxon>Sphingomonadaceae</taxon>
        <taxon>Sphingomonas</taxon>
    </lineage>
</organism>
<comment type="caution">
    <text evidence="1">The sequence shown here is derived from an EMBL/GenBank/DDBJ whole genome shotgun (WGS) entry which is preliminary data.</text>
</comment>
<keyword evidence="2" id="KW-1185">Reference proteome</keyword>
<proteinExistence type="predicted"/>